<evidence type="ECO:0000313" key="2">
    <source>
        <dbReference type="Proteomes" id="UP000246569"/>
    </source>
</evidence>
<protein>
    <submittedName>
        <fullName evidence="1">Asparagine synthase (Glutamine-hydrolysing)</fullName>
    </submittedName>
</protein>
<name>A0A317MVT6_9GAMM</name>
<proteinExistence type="predicted"/>
<organism evidence="1 2">
    <name type="scientific">Plasticicumulans acidivorans</name>
    <dbReference type="NCBI Taxonomy" id="886464"/>
    <lineage>
        <taxon>Bacteria</taxon>
        <taxon>Pseudomonadati</taxon>
        <taxon>Pseudomonadota</taxon>
        <taxon>Gammaproteobacteria</taxon>
        <taxon>Candidatus Competibacteraceae</taxon>
        <taxon>Plasticicumulans</taxon>
    </lineage>
</organism>
<dbReference type="AlphaFoldDB" id="A0A317MVT6"/>
<reference evidence="1 2" key="1">
    <citation type="submission" date="2018-05" db="EMBL/GenBank/DDBJ databases">
        <title>Genomic Encyclopedia of Type Strains, Phase IV (KMG-IV): sequencing the most valuable type-strain genomes for metagenomic binning, comparative biology and taxonomic classification.</title>
        <authorList>
            <person name="Goeker M."/>
        </authorList>
    </citation>
    <scope>NUCLEOTIDE SEQUENCE [LARGE SCALE GENOMIC DNA]</scope>
    <source>
        <strain evidence="1 2">DSM 23606</strain>
    </source>
</reference>
<gene>
    <name evidence="1" type="ORF">C7443_105188</name>
</gene>
<dbReference type="InterPro" id="IPR014729">
    <property type="entry name" value="Rossmann-like_a/b/a_fold"/>
</dbReference>
<accession>A0A317MVT6</accession>
<comment type="caution">
    <text evidence="1">The sequence shown here is derived from an EMBL/GenBank/DDBJ whole genome shotgun (WGS) entry which is preliminary data.</text>
</comment>
<dbReference type="Gene3D" id="3.60.20.10">
    <property type="entry name" value="Glutamine Phosphoribosylpyrophosphate, subunit 1, domain 1"/>
    <property type="match status" value="1"/>
</dbReference>
<dbReference type="Gene3D" id="3.40.50.620">
    <property type="entry name" value="HUPs"/>
    <property type="match status" value="1"/>
</dbReference>
<dbReference type="Proteomes" id="UP000246569">
    <property type="component" value="Unassembled WGS sequence"/>
</dbReference>
<dbReference type="SUPFAM" id="SSF56235">
    <property type="entry name" value="N-terminal nucleophile aminohydrolases (Ntn hydrolases)"/>
    <property type="match status" value="1"/>
</dbReference>
<sequence length="577" mass="65286">MGLFMLSRDTGADALGAPWLAAHQRHGFTERRNLTAAGWRLNLFGKLNGSAPQLFERSSDEFAACSGVLFYRGAATDTALERLLEDFDGRRFPWSECRGHFAVLIHKFGQLYLATDALGAYKVYHDGERHHWSSSFTAIRQTLPDHPQADPQGVYEYAWNGATYGTRTFLRDIHQLRCGSLLRFGQSVELLAEEAVLDCQPAPARSLDETAEDYAARLRALFRVYACGGGQFRTALSGGYDSRLMLALLLDAGLTPQIYVYGRDNDDDVQVAKAIARGEGLELEHVDKSQQAPPASAARIERAWVRFDGWKNDGLFDSGVDAEDRLVRAPRGVSVLNGSAGEIFRNFFYLPERTYRPVELVWSFYSRIDPRTITPAFDLQAYESAMALDLSKALGHDGQKRFSRIELEALYPLHRARYWTARDVGLNQRFGPLLFPFMEATIMRGTEAIPLSQKNYGVLEAKIIERISPALARYPSAYGYVPTQGPSLRYRLKMQATFQRPPWLRRWSYRVQQWRAPRLTDEWLQAARLAEGLDPALPAMREFFKPEAVRDADVLNRICTMELALQGLPHPFTPRSE</sequence>
<dbReference type="InterPro" id="IPR029055">
    <property type="entry name" value="Ntn_hydrolases_N"/>
</dbReference>
<dbReference type="EMBL" id="QGTJ01000005">
    <property type="protein sequence ID" value="PWV61755.1"/>
    <property type="molecule type" value="Genomic_DNA"/>
</dbReference>
<keyword evidence="2" id="KW-1185">Reference proteome</keyword>
<dbReference type="SUPFAM" id="SSF52402">
    <property type="entry name" value="Adenine nucleotide alpha hydrolases-like"/>
    <property type="match status" value="1"/>
</dbReference>
<evidence type="ECO:0000313" key="1">
    <source>
        <dbReference type="EMBL" id="PWV61755.1"/>
    </source>
</evidence>